<dbReference type="InterPro" id="IPR011330">
    <property type="entry name" value="Glyco_hydro/deAcase_b/a-brl"/>
</dbReference>
<sequence>MNCPGPHLPRRRLLGLLGLGAVAALTGFAGGSGANAAVPTAEAGGPAAPPPPPAPIPVPPEAPLAGGPVVLREGPTTTNRIALTIDDGYCADCVAGYTDFVARTGINLTFSPNGIYGPAWAPSAPTLAPLVERGQLQIINHTYTHQGLEGAGSSTVREELERNEAWIEATFRTTARPWWRPPYGRYDESLEQHAAELGYDRLVMWNGSYADSQLITPEFLLAQASMAFKPGGIVLGHANHPTVLGLFGPLVEMLQQRGLRPVTLRALLDGHGRLREPGPGG</sequence>
<keyword evidence="5" id="KW-1185">Reference proteome</keyword>
<dbReference type="SUPFAM" id="SSF88713">
    <property type="entry name" value="Glycoside hydrolase/deacetylase"/>
    <property type="match status" value="1"/>
</dbReference>
<feature type="region of interest" description="Disordered" evidence="1">
    <location>
        <begin position="40"/>
        <end position="69"/>
    </location>
</feature>
<dbReference type="PANTHER" id="PTHR10587">
    <property type="entry name" value="GLYCOSYL TRANSFERASE-RELATED"/>
    <property type="match status" value="1"/>
</dbReference>
<evidence type="ECO:0000259" key="3">
    <source>
        <dbReference type="PROSITE" id="PS51677"/>
    </source>
</evidence>
<evidence type="ECO:0000313" key="5">
    <source>
        <dbReference type="Proteomes" id="UP001199469"/>
    </source>
</evidence>
<dbReference type="InterPro" id="IPR002509">
    <property type="entry name" value="NODB_dom"/>
</dbReference>
<keyword evidence="2" id="KW-0732">Signal</keyword>
<evidence type="ECO:0000256" key="1">
    <source>
        <dbReference type="SAM" id="MobiDB-lite"/>
    </source>
</evidence>
<name>A0ABS8PCK1_9PSEU</name>
<dbReference type="InterPro" id="IPR006311">
    <property type="entry name" value="TAT_signal"/>
</dbReference>
<dbReference type="PROSITE" id="PS51318">
    <property type="entry name" value="TAT"/>
    <property type="match status" value="1"/>
</dbReference>
<dbReference type="RefSeq" id="WP_230735904.1">
    <property type="nucleotide sequence ID" value="NZ_JAJNDB010000003.1"/>
</dbReference>
<evidence type="ECO:0000313" key="4">
    <source>
        <dbReference type="EMBL" id="MCD2195146.1"/>
    </source>
</evidence>
<proteinExistence type="predicted"/>
<dbReference type="PROSITE" id="PS51677">
    <property type="entry name" value="NODB"/>
    <property type="match status" value="1"/>
</dbReference>
<feature type="chain" id="PRO_5047253063" evidence="2">
    <location>
        <begin position="37"/>
        <end position="281"/>
    </location>
</feature>
<feature type="domain" description="NodB homology" evidence="3">
    <location>
        <begin position="79"/>
        <end position="262"/>
    </location>
</feature>
<dbReference type="Pfam" id="PF01522">
    <property type="entry name" value="Polysacc_deac_1"/>
    <property type="match status" value="1"/>
</dbReference>
<protein>
    <submittedName>
        <fullName evidence="4">Polysaccharide deacetylase family protein</fullName>
    </submittedName>
</protein>
<organism evidence="4 5">
    <name type="scientific">Actinomycetospora endophytica</name>
    <dbReference type="NCBI Taxonomy" id="2291215"/>
    <lineage>
        <taxon>Bacteria</taxon>
        <taxon>Bacillati</taxon>
        <taxon>Actinomycetota</taxon>
        <taxon>Actinomycetes</taxon>
        <taxon>Pseudonocardiales</taxon>
        <taxon>Pseudonocardiaceae</taxon>
        <taxon>Actinomycetospora</taxon>
    </lineage>
</organism>
<feature type="signal peptide" evidence="2">
    <location>
        <begin position="1"/>
        <end position="36"/>
    </location>
</feature>
<evidence type="ECO:0000256" key="2">
    <source>
        <dbReference type="SAM" id="SignalP"/>
    </source>
</evidence>
<feature type="compositionally biased region" description="Pro residues" evidence="1">
    <location>
        <begin position="47"/>
        <end position="62"/>
    </location>
</feature>
<gene>
    <name evidence="4" type="ORF">LQ327_17400</name>
</gene>
<dbReference type="CDD" id="cd10917">
    <property type="entry name" value="CE4_NodB_like_6s_7s"/>
    <property type="match status" value="1"/>
</dbReference>
<reference evidence="4 5" key="1">
    <citation type="submission" date="2021-11" db="EMBL/GenBank/DDBJ databases">
        <title>Draft genome sequence of Actinomycetospora sp. SF1 isolated from the rhizosphere soil.</title>
        <authorList>
            <person name="Duangmal K."/>
            <person name="Chantavorakit T."/>
        </authorList>
    </citation>
    <scope>NUCLEOTIDE SEQUENCE [LARGE SCALE GENOMIC DNA]</scope>
    <source>
        <strain evidence="4 5">TBRC 5722</strain>
    </source>
</reference>
<dbReference type="InterPro" id="IPR050248">
    <property type="entry name" value="Polysacc_deacetylase_ArnD"/>
</dbReference>
<dbReference type="Proteomes" id="UP001199469">
    <property type="component" value="Unassembled WGS sequence"/>
</dbReference>
<accession>A0ABS8PCK1</accession>
<dbReference type="EMBL" id="JAJNDB010000003">
    <property type="protein sequence ID" value="MCD2195146.1"/>
    <property type="molecule type" value="Genomic_DNA"/>
</dbReference>
<comment type="caution">
    <text evidence="4">The sequence shown here is derived from an EMBL/GenBank/DDBJ whole genome shotgun (WGS) entry which is preliminary data.</text>
</comment>
<dbReference type="Gene3D" id="3.20.20.370">
    <property type="entry name" value="Glycoside hydrolase/deacetylase"/>
    <property type="match status" value="1"/>
</dbReference>